<reference evidence="4" key="1">
    <citation type="journal article" date="2019" name="Int. J. Syst. Evol. Microbiol.">
        <title>The Global Catalogue of Microorganisms (GCM) 10K type strain sequencing project: providing services to taxonomists for standard genome sequencing and annotation.</title>
        <authorList>
            <consortium name="The Broad Institute Genomics Platform"/>
            <consortium name="The Broad Institute Genome Sequencing Center for Infectious Disease"/>
            <person name="Wu L."/>
            <person name="Ma J."/>
        </authorList>
    </citation>
    <scope>NUCLEOTIDE SEQUENCE [LARGE SCALE GENOMIC DNA]</scope>
    <source>
        <strain evidence="4">JCM 15749</strain>
    </source>
</reference>
<protein>
    <recommendedName>
        <fullName evidence="2">AB hydrolase-1 domain-containing protein</fullName>
    </recommendedName>
</protein>
<comment type="caution">
    <text evidence="3">The sequence shown here is derived from an EMBL/GenBank/DDBJ whole genome shotgun (WGS) entry which is preliminary data.</text>
</comment>
<sequence length="291" mass="31201">MTTAHRVRFRDVRSADGTRLRAWTNDADGPAVLLSNGLGTNPQSWPSLTSPDCGVNVTSWNHRGVGGSDRPADGRVDLDAFVEDAVAVMDDAGLESAVVASWSAGVTIAFELAYRFPERVDGILAVAGVPGNTFSTMLAPWRVPPFVAKPFMVSLARATTVVGHLEAPVTRRIPWTHTTTRLLQATGAIGRGADTAEVQAMVAEFFSTHPAWYARLALGVSEHERVSLSGISVPTTFIAGRRDLLTGSAAMRTAAERVAGSRFLQLDASHFIPLEQPQTVLDELLALIDRC</sequence>
<gene>
    <name evidence="3" type="ORF">GCM10009821_27890</name>
</gene>
<keyword evidence="1" id="KW-0560">Oxidoreductase</keyword>
<dbReference type="SUPFAM" id="SSF53474">
    <property type="entry name" value="alpha/beta-Hydrolases"/>
    <property type="match status" value="1"/>
</dbReference>
<organism evidence="3 4">
    <name type="scientific">Aeromicrobium halocynthiae</name>
    <dbReference type="NCBI Taxonomy" id="560557"/>
    <lineage>
        <taxon>Bacteria</taxon>
        <taxon>Bacillati</taxon>
        <taxon>Actinomycetota</taxon>
        <taxon>Actinomycetes</taxon>
        <taxon>Propionibacteriales</taxon>
        <taxon>Nocardioidaceae</taxon>
        <taxon>Aeromicrobium</taxon>
    </lineage>
</organism>
<dbReference type="InterPro" id="IPR000073">
    <property type="entry name" value="AB_hydrolase_1"/>
</dbReference>
<accession>A0ABP5HTT6</accession>
<evidence type="ECO:0000313" key="4">
    <source>
        <dbReference type="Proteomes" id="UP001501480"/>
    </source>
</evidence>
<dbReference type="Proteomes" id="UP001501480">
    <property type="component" value="Unassembled WGS sequence"/>
</dbReference>
<dbReference type="EMBL" id="BAAAPY010000014">
    <property type="protein sequence ID" value="GAA2084880.1"/>
    <property type="molecule type" value="Genomic_DNA"/>
</dbReference>
<dbReference type="PRINTS" id="PR00412">
    <property type="entry name" value="EPOXHYDRLASE"/>
</dbReference>
<dbReference type="PANTHER" id="PTHR43433">
    <property type="entry name" value="HYDROLASE, ALPHA/BETA FOLD FAMILY PROTEIN"/>
    <property type="match status" value="1"/>
</dbReference>
<feature type="domain" description="AB hydrolase-1" evidence="2">
    <location>
        <begin position="30"/>
        <end position="275"/>
    </location>
</feature>
<dbReference type="Gene3D" id="3.40.50.1820">
    <property type="entry name" value="alpha/beta hydrolase"/>
    <property type="match status" value="1"/>
</dbReference>
<evidence type="ECO:0000313" key="3">
    <source>
        <dbReference type="EMBL" id="GAA2084880.1"/>
    </source>
</evidence>
<name>A0ABP5HTT6_9ACTN</name>
<evidence type="ECO:0000256" key="1">
    <source>
        <dbReference type="ARBA" id="ARBA00022559"/>
    </source>
</evidence>
<dbReference type="RefSeq" id="WP_344329941.1">
    <property type="nucleotide sequence ID" value="NZ_BAAAPY010000014.1"/>
</dbReference>
<dbReference type="InterPro" id="IPR000639">
    <property type="entry name" value="Epox_hydrolase-like"/>
</dbReference>
<dbReference type="InterPro" id="IPR050471">
    <property type="entry name" value="AB_hydrolase"/>
</dbReference>
<proteinExistence type="predicted"/>
<keyword evidence="4" id="KW-1185">Reference proteome</keyword>
<dbReference type="PANTHER" id="PTHR43433:SF1">
    <property type="entry name" value="BLL5160 PROTEIN"/>
    <property type="match status" value="1"/>
</dbReference>
<keyword evidence="1" id="KW-0575">Peroxidase</keyword>
<dbReference type="Pfam" id="PF00561">
    <property type="entry name" value="Abhydrolase_1"/>
    <property type="match status" value="1"/>
</dbReference>
<dbReference type="InterPro" id="IPR029058">
    <property type="entry name" value="AB_hydrolase_fold"/>
</dbReference>
<evidence type="ECO:0000259" key="2">
    <source>
        <dbReference type="Pfam" id="PF00561"/>
    </source>
</evidence>